<organism evidence="1 2">
    <name type="scientific">Fusibacillus kribbianus</name>
    <dbReference type="NCBI Taxonomy" id="3044208"/>
    <lineage>
        <taxon>Bacteria</taxon>
        <taxon>Bacillati</taxon>
        <taxon>Bacillota</taxon>
        <taxon>Clostridia</taxon>
        <taxon>Lachnospirales</taxon>
        <taxon>Lachnospiraceae</taxon>
        <taxon>Fusibacillus</taxon>
    </lineage>
</organism>
<evidence type="ECO:0000313" key="2">
    <source>
        <dbReference type="Proteomes" id="UP001300383"/>
    </source>
</evidence>
<reference evidence="1 2" key="1">
    <citation type="submission" date="2023-05" db="EMBL/GenBank/DDBJ databases">
        <title>[ruminococcus] sp. nov., isolated from a pig farm feces dump.</title>
        <authorList>
            <person name="Chang Y.-H."/>
        </authorList>
    </citation>
    <scope>NUCLEOTIDE SEQUENCE [LARGE SCALE GENOMIC DNA]</scope>
    <source>
        <strain evidence="1 2">YH-rum2234</strain>
    </source>
</reference>
<sequence>MCQPILTISKRNPRCNNIWCWFEHETGKQLAKLSCEFDYKKGEPVFRKWYFYDSALESFKKRNPHININSLPSDYFDCMIRASYSDTEIGDKGIIITKEEFYKYKEEVEKLRGTVDGSVALL</sequence>
<comment type="caution">
    <text evidence="1">The sequence shown here is derived from an EMBL/GenBank/DDBJ whole genome shotgun (WGS) entry which is preliminary data.</text>
</comment>
<protein>
    <submittedName>
        <fullName evidence="1">Uncharacterized protein</fullName>
    </submittedName>
</protein>
<dbReference type="AlphaFoldDB" id="A0AAP4F0C6"/>
<dbReference type="EMBL" id="JASGBQ010000024">
    <property type="protein sequence ID" value="MDI9243100.1"/>
    <property type="molecule type" value="Genomic_DNA"/>
</dbReference>
<gene>
    <name evidence="1" type="ORF">QJ036_11550</name>
</gene>
<evidence type="ECO:0000313" key="1">
    <source>
        <dbReference type="EMBL" id="MDI9243100.1"/>
    </source>
</evidence>
<proteinExistence type="predicted"/>
<name>A0AAP4F0C6_9FIRM</name>
<dbReference type="Proteomes" id="UP001300383">
    <property type="component" value="Unassembled WGS sequence"/>
</dbReference>
<keyword evidence="2" id="KW-1185">Reference proteome</keyword>
<accession>A0AAP4F0C6</accession>